<dbReference type="Gene3D" id="3.30.420.10">
    <property type="entry name" value="Ribonuclease H-like superfamily/Ribonuclease H"/>
    <property type="match status" value="1"/>
</dbReference>
<dbReference type="FunFam" id="3.30.420.10:FF:000063">
    <property type="entry name" value="Retrovirus-related Pol polyprotein from transposon 297-like Protein"/>
    <property type="match status" value="1"/>
</dbReference>
<protein>
    <submittedName>
        <fullName evidence="2">Uncharacterized protein K02A2.6</fullName>
    </submittedName>
</protein>
<proteinExistence type="predicted"/>
<evidence type="ECO:0000313" key="3">
    <source>
        <dbReference type="Proteomes" id="UP000053240"/>
    </source>
</evidence>
<dbReference type="SUPFAM" id="SSF53098">
    <property type="entry name" value="Ribonuclease H-like"/>
    <property type="match status" value="1"/>
</dbReference>
<dbReference type="PROSITE" id="PS50994">
    <property type="entry name" value="INTEGRASE"/>
    <property type="match status" value="1"/>
</dbReference>
<keyword evidence="3" id="KW-1185">Reference proteome</keyword>
<sequence length="187" mass="21843">MNSQIVDLISHCQACLTYRKQNNKECLIPHEIPNRAWSKLGVDIFHFASKPYLLVIDYYSKYIEVVELNTMTSLEVINNLKNIFCRQGIPDILMTDNGPEFVSKYFKRFETDWQFKHITSSPRYPQSNGQVERAIQTIKSMLKKTYYDQSEFRLALLEYLNTPISTELASPAQLLNNRRLRGNLAQI</sequence>
<dbReference type="InterPro" id="IPR012337">
    <property type="entry name" value="RNaseH-like_sf"/>
</dbReference>
<dbReference type="PANTHER" id="PTHR37984">
    <property type="entry name" value="PROTEIN CBG26694"/>
    <property type="match status" value="1"/>
</dbReference>
<dbReference type="GO" id="GO:0003676">
    <property type="term" value="F:nucleic acid binding"/>
    <property type="evidence" value="ECO:0007669"/>
    <property type="project" value="InterPro"/>
</dbReference>
<dbReference type="AlphaFoldDB" id="A0A194RFJ7"/>
<organism evidence="2 3">
    <name type="scientific">Papilio machaon</name>
    <name type="common">Old World swallowtail butterfly</name>
    <dbReference type="NCBI Taxonomy" id="76193"/>
    <lineage>
        <taxon>Eukaryota</taxon>
        <taxon>Metazoa</taxon>
        <taxon>Ecdysozoa</taxon>
        <taxon>Arthropoda</taxon>
        <taxon>Hexapoda</taxon>
        <taxon>Insecta</taxon>
        <taxon>Pterygota</taxon>
        <taxon>Neoptera</taxon>
        <taxon>Endopterygota</taxon>
        <taxon>Lepidoptera</taxon>
        <taxon>Glossata</taxon>
        <taxon>Ditrysia</taxon>
        <taxon>Papilionoidea</taxon>
        <taxon>Papilionidae</taxon>
        <taxon>Papilioninae</taxon>
        <taxon>Papilio</taxon>
    </lineage>
</organism>
<gene>
    <name evidence="2" type="ORF">RR48_06880</name>
</gene>
<dbReference type="InterPro" id="IPR001584">
    <property type="entry name" value="Integrase_cat-core"/>
</dbReference>
<evidence type="ECO:0000259" key="1">
    <source>
        <dbReference type="PROSITE" id="PS50994"/>
    </source>
</evidence>
<dbReference type="Pfam" id="PF00665">
    <property type="entry name" value="rve"/>
    <property type="match status" value="1"/>
</dbReference>
<dbReference type="STRING" id="76193.A0A194RFJ7"/>
<evidence type="ECO:0000313" key="2">
    <source>
        <dbReference type="EMBL" id="KPJ14706.1"/>
    </source>
</evidence>
<dbReference type="GO" id="GO:0015074">
    <property type="term" value="P:DNA integration"/>
    <property type="evidence" value="ECO:0007669"/>
    <property type="project" value="InterPro"/>
</dbReference>
<name>A0A194RFJ7_PAPMA</name>
<reference evidence="2 3" key="1">
    <citation type="journal article" date="2015" name="Nat. Commun.">
        <title>Outbred genome sequencing and CRISPR/Cas9 gene editing in butterflies.</title>
        <authorList>
            <person name="Li X."/>
            <person name="Fan D."/>
            <person name="Zhang W."/>
            <person name="Liu G."/>
            <person name="Zhang L."/>
            <person name="Zhao L."/>
            <person name="Fang X."/>
            <person name="Chen L."/>
            <person name="Dong Y."/>
            <person name="Chen Y."/>
            <person name="Ding Y."/>
            <person name="Zhao R."/>
            <person name="Feng M."/>
            <person name="Zhu Y."/>
            <person name="Feng Y."/>
            <person name="Jiang X."/>
            <person name="Zhu D."/>
            <person name="Xiang H."/>
            <person name="Feng X."/>
            <person name="Li S."/>
            <person name="Wang J."/>
            <person name="Zhang G."/>
            <person name="Kronforst M.R."/>
            <person name="Wang W."/>
        </authorList>
    </citation>
    <scope>NUCLEOTIDE SEQUENCE [LARGE SCALE GENOMIC DNA]</scope>
    <source>
        <strain evidence="2">Ya'a_city_454_Pm</strain>
        <tissue evidence="2">Whole body</tissue>
    </source>
</reference>
<dbReference type="InParanoid" id="A0A194RFJ7"/>
<dbReference type="Proteomes" id="UP000053240">
    <property type="component" value="Unassembled WGS sequence"/>
</dbReference>
<accession>A0A194RFJ7</accession>
<dbReference type="InterPro" id="IPR036397">
    <property type="entry name" value="RNaseH_sf"/>
</dbReference>
<dbReference type="InterPro" id="IPR050951">
    <property type="entry name" value="Retrovirus_Pol_polyprotein"/>
</dbReference>
<dbReference type="PANTHER" id="PTHR37984:SF5">
    <property type="entry name" value="PROTEIN NYNRIN-LIKE"/>
    <property type="match status" value="1"/>
</dbReference>
<feature type="domain" description="Integrase catalytic" evidence="1">
    <location>
        <begin position="29"/>
        <end position="187"/>
    </location>
</feature>
<dbReference type="EMBL" id="KQ460436">
    <property type="protein sequence ID" value="KPJ14706.1"/>
    <property type="molecule type" value="Genomic_DNA"/>
</dbReference>